<accession>A0A1I2Q6I5</accession>
<dbReference type="EMBL" id="FOOG01000028">
    <property type="protein sequence ID" value="SFG21426.1"/>
    <property type="molecule type" value="Genomic_DNA"/>
</dbReference>
<feature type="compositionally biased region" description="Basic and acidic residues" evidence="1">
    <location>
        <begin position="57"/>
        <end position="66"/>
    </location>
</feature>
<evidence type="ECO:0000313" key="2">
    <source>
        <dbReference type="EMBL" id="SFG21426.1"/>
    </source>
</evidence>
<gene>
    <name evidence="2" type="ORF">SAMN05216353_12822</name>
</gene>
<name>A0A1I2Q6I5_9BACI</name>
<protein>
    <submittedName>
        <fullName evidence="2">Uncharacterized protein</fullName>
    </submittedName>
</protein>
<dbReference type="AlphaFoldDB" id="A0A1I2Q6I5"/>
<evidence type="ECO:0000256" key="1">
    <source>
        <dbReference type="SAM" id="MobiDB-lite"/>
    </source>
</evidence>
<organism evidence="2 3">
    <name type="scientific">Halobacillus alkaliphilus</name>
    <dbReference type="NCBI Taxonomy" id="396056"/>
    <lineage>
        <taxon>Bacteria</taxon>
        <taxon>Bacillati</taxon>
        <taxon>Bacillota</taxon>
        <taxon>Bacilli</taxon>
        <taxon>Bacillales</taxon>
        <taxon>Bacillaceae</taxon>
        <taxon>Halobacillus</taxon>
    </lineage>
</organism>
<keyword evidence="3" id="KW-1185">Reference proteome</keyword>
<proteinExistence type="predicted"/>
<dbReference type="Proteomes" id="UP000198897">
    <property type="component" value="Unassembled WGS sequence"/>
</dbReference>
<sequence length="115" mass="12876">MWIIAAIEAFEGDNTSLSPIERVRSLFHHRVAKETRRLPREKELGETPQGVLTTEEAYGKKEDRLISPRPMATSIDPTSCRAAGKRVVSVASPSLYEQRTLDILKLSLKVYGPIV</sequence>
<feature type="region of interest" description="Disordered" evidence="1">
    <location>
        <begin position="37"/>
        <end position="78"/>
    </location>
</feature>
<reference evidence="3" key="1">
    <citation type="submission" date="2016-10" db="EMBL/GenBank/DDBJ databases">
        <authorList>
            <person name="Varghese N."/>
            <person name="Submissions S."/>
        </authorList>
    </citation>
    <scope>NUCLEOTIDE SEQUENCE [LARGE SCALE GENOMIC DNA]</scope>
    <source>
        <strain evidence="3">FP5</strain>
    </source>
</reference>
<evidence type="ECO:0000313" key="3">
    <source>
        <dbReference type="Proteomes" id="UP000198897"/>
    </source>
</evidence>
<dbReference type="OrthoDB" id="2982396at2"/>